<name>A0A0C3GB72_OIDMZ</name>
<dbReference type="PANTHER" id="PTHR43791:SF103">
    <property type="entry name" value="MAJOR FACILITATOR SUPERFAMILY (MFS) PROFILE DOMAIN-CONTAINING PROTEIN-RELATED"/>
    <property type="match status" value="1"/>
</dbReference>
<dbReference type="AlphaFoldDB" id="A0A0C3GB72"/>
<keyword evidence="5 7" id="KW-0472">Membrane</keyword>
<evidence type="ECO:0000256" key="1">
    <source>
        <dbReference type="ARBA" id="ARBA00004141"/>
    </source>
</evidence>
<dbReference type="STRING" id="913774.A0A0C3GB72"/>
<feature type="transmembrane region" description="Helical" evidence="7">
    <location>
        <begin position="145"/>
        <end position="162"/>
    </location>
</feature>
<dbReference type="OrthoDB" id="6730379at2759"/>
<evidence type="ECO:0008006" key="10">
    <source>
        <dbReference type="Google" id="ProtNLM"/>
    </source>
</evidence>
<protein>
    <recommendedName>
        <fullName evidence="10">Major facilitator superfamily (MFS) profile domain-containing protein</fullName>
    </recommendedName>
</protein>
<keyword evidence="3 7" id="KW-0812">Transmembrane</keyword>
<feature type="transmembrane region" description="Helical" evidence="7">
    <location>
        <begin position="113"/>
        <end position="133"/>
    </location>
</feature>
<reference evidence="8 9" key="1">
    <citation type="submission" date="2014-04" db="EMBL/GenBank/DDBJ databases">
        <authorList>
            <consortium name="DOE Joint Genome Institute"/>
            <person name="Kuo A."/>
            <person name="Martino E."/>
            <person name="Perotto S."/>
            <person name="Kohler A."/>
            <person name="Nagy L.G."/>
            <person name="Floudas D."/>
            <person name="Copeland A."/>
            <person name="Barry K.W."/>
            <person name="Cichocki N."/>
            <person name="Veneault-Fourrey C."/>
            <person name="LaButti K."/>
            <person name="Lindquist E.A."/>
            <person name="Lipzen A."/>
            <person name="Lundell T."/>
            <person name="Morin E."/>
            <person name="Murat C."/>
            <person name="Sun H."/>
            <person name="Tunlid A."/>
            <person name="Henrissat B."/>
            <person name="Grigoriev I.V."/>
            <person name="Hibbett D.S."/>
            <person name="Martin F."/>
            <person name="Nordberg H.P."/>
            <person name="Cantor M.N."/>
            <person name="Hua S.X."/>
        </authorList>
    </citation>
    <scope>NUCLEOTIDE SEQUENCE [LARGE SCALE GENOMIC DNA]</scope>
    <source>
        <strain evidence="8 9">Zn</strain>
    </source>
</reference>
<feature type="transmembrane region" description="Helical" evidence="7">
    <location>
        <begin position="367"/>
        <end position="388"/>
    </location>
</feature>
<dbReference type="EMBL" id="KN832895">
    <property type="protein sequence ID" value="KIM93435.1"/>
    <property type="molecule type" value="Genomic_DNA"/>
</dbReference>
<evidence type="ECO:0000256" key="2">
    <source>
        <dbReference type="ARBA" id="ARBA00022448"/>
    </source>
</evidence>
<reference evidence="9" key="2">
    <citation type="submission" date="2015-01" db="EMBL/GenBank/DDBJ databases">
        <title>Evolutionary Origins and Diversification of the Mycorrhizal Mutualists.</title>
        <authorList>
            <consortium name="DOE Joint Genome Institute"/>
            <consortium name="Mycorrhizal Genomics Consortium"/>
            <person name="Kohler A."/>
            <person name="Kuo A."/>
            <person name="Nagy L.G."/>
            <person name="Floudas D."/>
            <person name="Copeland A."/>
            <person name="Barry K.W."/>
            <person name="Cichocki N."/>
            <person name="Veneault-Fourrey C."/>
            <person name="LaButti K."/>
            <person name="Lindquist E.A."/>
            <person name="Lipzen A."/>
            <person name="Lundell T."/>
            <person name="Morin E."/>
            <person name="Murat C."/>
            <person name="Riley R."/>
            <person name="Ohm R."/>
            <person name="Sun H."/>
            <person name="Tunlid A."/>
            <person name="Henrissat B."/>
            <person name="Grigoriev I.V."/>
            <person name="Hibbett D.S."/>
            <person name="Martin F."/>
        </authorList>
    </citation>
    <scope>NUCLEOTIDE SEQUENCE [LARGE SCALE GENOMIC DNA]</scope>
    <source>
        <strain evidence="9">Zn</strain>
    </source>
</reference>
<evidence type="ECO:0000256" key="4">
    <source>
        <dbReference type="ARBA" id="ARBA00022989"/>
    </source>
</evidence>
<dbReference type="FunFam" id="1.20.1250.20:FF:000064">
    <property type="entry name" value="MFS allantoate transporter"/>
    <property type="match status" value="1"/>
</dbReference>
<comment type="subcellular location">
    <subcellularLocation>
        <location evidence="1">Membrane</location>
        <topology evidence="1">Multi-pass membrane protein</topology>
    </subcellularLocation>
</comment>
<feature type="transmembrane region" description="Helical" evidence="7">
    <location>
        <begin position="174"/>
        <end position="194"/>
    </location>
</feature>
<keyword evidence="2" id="KW-0813">Transport</keyword>
<dbReference type="SUPFAM" id="SSF103473">
    <property type="entry name" value="MFS general substrate transporter"/>
    <property type="match status" value="1"/>
</dbReference>
<organism evidence="8 9">
    <name type="scientific">Oidiodendron maius (strain Zn)</name>
    <dbReference type="NCBI Taxonomy" id="913774"/>
    <lineage>
        <taxon>Eukaryota</taxon>
        <taxon>Fungi</taxon>
        <taxon>Dikarya</taxon>
        <taxon>Ascomycota</taxon>
        <taxon>Pezizomycotina</taxon>
        <taxon>Leotiomycetes</taxon>
        <taxon>Leotiomycetes incertae sedis</taxon>
        <taxon>Myxotrichaceae</taxon>
        <taxon>Oidiodendron</taxon>
    </lineage>
</organism>
<evidence type="ECO:0000313" key="9">
    <source>
        <dbReference type="Proteomes" id="UP000054321"/>
    </source>
</evidence>
<dbReference type="Pfam" id="PF07690">
    <property type="entry name" value="MFS_1"/>
    <property type="match status" value="1"/>
</dbReference>
<keyword evidence="9" id="KW-1185">Reference proteome</keyword>
<feature type="transmembrane region" description="Helical" evidence="7">
    <location>
        <begin position="12"/>
        <end position="29"/>
    </location>
</feature>
<evidence type="ECO:0000313" key="8">
    <source>
        <dbReference type="EMBL" id="KIM93435.1"/>
    </source>
</evidence>
<evidence type="ECO:0000256" key="6">
    <source>
        <dbReference type="ARBA" id="ARBA00037968"/>
    </source>
</evidence>
<sequence length="466" mass="52252">MPEEDRRILRKIDLCMIPILVISYMFQYLDKSAMSYTAILGLRTDLHLNGQQYSWAGSLFNFGYLAASAPVALLMVRFPVGKFLSVSIITWASILMCTAATHDAAGLWACRFFLGFMEAAVAPGFSIITAMWYKRSEQPLRHGAWYMGNVVSGFFAGPLSYAMGHVTSYPAWKLLFLVFGGVTLLWGILLSFMLPDTPATAWFLTKDDRVKAVERVQVNMTGIKNKEWKKRQMMEAFGDPKTWLTVIIMLSTNIPNGGVGNFAAIVIQGFGFSTYRTLLVQMICTCFQAIFVGIACIGSSYLPNTRTIFMAIMLTIGLIGACMIRQINNHHIWARFMGYCFLSAYTSAFPLTLSLNAANYGGFTKKTTVNAMVFIAYCVGNIIGPQLFFAREAPSYPSGFAAMLVCFSVAIVATLAMRSYLIWENRRRDRRAAEIGEVQREYQLPEAVLNLVDKTDIELLQFRYVY</sequence>
<evidence type="ECO:0000256" key="3">
    <source>
        <dbReference type="ARBA" id="ARBA00022692"/>
    </source>
</evidence>
<dbReference type="Gene3D" id="1.20.1250.20">
    <property type="entry name" value="MFS general substrate transporter like domains"/>
    <property type="match status" value="1"/>
</dbReference>
<gene>
    <name evidence="8" type="ORF">OIDMADRAFT_137896</name>
</gene>
<evidence type="ECO:0000256" key="5">
    <source>
        <dbReference type="ARBA" id="ARBA00023136"/>
    </source>
</evidence>
<feature type="transmembrane region" description="Helical" evidence="7">
    <location>
        <begin position="400"/>
        <end position="421"/>
    </location>
</feature>
<comment type="similarity">
    <text evidence="6">Belongs to the major facilitator superfamily. Allantoate permease family.</text>
</comment>
<dbReference type="GO" id="GO:0016020">
    <property type="term" value="C:membrane"/>
    <property type="evidence" value="ECO:0007669"/>
    <property type="project" value="UniProtKB-SubCell"/>
</dbReference>
<feature type="transmembrane region" description="Helical" evidence="7">
    <location>
        <begin position="308"/>
        <end position="327"/>
    </location>
</feature>
<dbReference type="Proteomes" id="UP000054321">
    <property type="component" value="Unassembled WGS sequence"/>
</dbReference>
<keyword evidence="4 7" id="KW-1133">Transmembrane helix</keyword>
<dbReference type="InterPro" id="IPR036259">
    <property type="entry name" value="MFS_trans_sf"/>
</dbReference>
<feature type="transmembrane region" description="Helical" evidence="7">
    <location>
        <begin position="333"/>
        <end position="355"/>
    </location>
</feature>
<dbReference type="HOGENOM" id="CLU_001265_0_5_1"/>
<feature type="transmembrane region" description="Helical" evidence="7">
    <location>
        <begin position="243"/>
        <end position="267"/>
    </location>
</feature>
<dbReference type="InParanoid" id="A0A0C3GB72"/>
<accession>A0A0C3GB72</accession>
<feature type="transmembrane region" description="Helical" evidence="7">
    <location>
        <begin position="279"/>
        <end position="301"/>
    </location>
</feature>
<evidence type="ECO:0000256" key="7">
    <source>
        <dbReference type="SAM" id="Phobius"/>
    </source>
</evidence>
<dbReference type="InterPro" id="IPR011701">
    <property type="entry name" value="MFS"/>
</dbReference>
<proteinExistence type="inferred from homology"/>
<feature type="transmembrane region" description="Helical" evidence="7">
    <location>
        <begin position="53"/>
        <end position="76"/>
    </location>
</feature>
<feature type="transmembrane region" description="Helical" evidence="7">
    <location>
        <begin position="83"/>
        <end position="101"/>
    </location>
</feature>
<dbReference type="GO" id="GO:0022857">
    <property type="term" value="F:transmembrane transporter activity"/>
    <property type="evidence" value="ECO:0007669"/>
    <property type="project" value="InterPro"/>
</dbReference>
<dbReference type="PANTHER" id="PTHR43791">
    <property type="entry name" value="PERMEASE-RELATED"/>
    <property type="match status" value="1"/>
</dbReference>